<dbReference type="PROSITE" id="PS51352">
    <property type="entry name" value="THIOREDOXIN_2"/>
    <property type="match status" value="1"/>
</dbReference>
<dbReference type="Gene3D" id="3.40.30.10">
    <property type="entry name" value="Glutaredoxin"/>
    <property type="match status" value="1"/>
</dbReference>
<dbReference type="FunFam" id="3.40.30.10:FF:000010">
    <property type="entry name" value="Glutathione peroxidase"/>
    <property type="match status" value="1"/>
</dbReference>
<dbReference type="GO" id="GO:0034599">
    <property type="term" value="P:cellular response to oxidative stress"/>
    <property type="evidence" value="ECO:0007669"/>
    <property type="project" value="TreeGrafter"/>
</dbReference>
<dbReference type="STRING" id="882378.RBRH_03596"/>
<keyword evidence="2 4" id="KW-0575">Peroxidase</keyword>
<dbReference type="InterPro" id="IPR013766">
    <property type="entry name" value="Thioredoxin_domain"/>
</dbReference>
<dbReference type="HOGENOM" id="CLU_029507_3_2_4"/>
<name>E5AQX3_MYCRK</name>
<dbReference type="InterPro" id="IPR000889">
    <property type="entry name" value="Glutathione_peroxidase"/>
</dbReference>
<dbReference type="PANTHER" id="PTHR11592:SF78">
    <property type="entry name" value="GLUTATHIONE PEROXIDASE"/>
    <property type="match status" value="1"/>
</dbReference>
<dbReference type="Pfam" id="PF00255">
    <property type="entry name" value="GSHPx"/>
    <property type="match status" value="1"/>
</dbReference>
<dbReference type="PROSITE" id="PS00460">
    <property type="entry name" value="GLUTATHIONE_PEROXID_1"/>
    <property type="match status" value="1"/>
</dbReference>
<evidence type="ECO:0000256" key="1">
    <source>
        <dbReference type="ARBA" id="ARBA00006926"/>
    </source>
</evidence>
<dbReference type="EMBL" id="FR687359">
    <property type="protein sequence ID" value="CBW75005.1"/>
    <property type="molecule type" value="Genomic_DNA"/>
</dbReference>
<dbReference type="PRINTS" id="PR01011">
    <property type="entry name" value="GLUTPROXDASE"/>
</dbReference>
<evidence type="ECO:0000313" key="6">
    <source>
        <dbReference type="EMBL" id="CBW75005.1"/>
    </source>
</evidence>
<sequence>MVEADHGRGPSWRCVERHYCRSARHRTVVRPADAEQPGVALHCTYYLVFVQGVQMSQLYSFSARSLQGDDISLERYRGKVLLIVNTASECGFTPQYAGLQALYERYAARGLEILGFPCNQFGKQEPGDAQQIGAFCAKNYQVTFPMFDKIDVNGAHAHPLYRYLTGEAPGVLGTEAIKWNFTKFLIDREGRPVKRYAPVTKPDAIEPDIEKLL</sequence>
<dbReference type="CDD" id="cd00340">
    <property type="entry name" value="GSH_Peroxidase"/>
    <property type="match status" value="1"/>
</dbReference>
<dbReference type="PROSITE" id="PS51355">
    <property type="entry name" value="GLUTATHIONE_PEROXID_3"/>
    <property type="match status" value="1"/>
</dbReference>
<dbReference type="InterPro" id="IPR029760">
    <property type="entry name" value="GPX_CS"/>
</dbReference>
<dbReference type="PROSITE" id="PS00763">
    <property type="entry name" value="GLUTATHIONE_PEROXID_2"/>
    <property type="match status" value="1"/>
</dbReference>
<evidence type="ECO:0000256" key="3">
    <source>
        <dbReference type="ARBA" id="ARBA00023002"/>
    </source>
</evidence>
<comment type="similarity">
    <text evidence="1 4">Belongs to the glutathione peroxidase family.</text>
</comment>
<keyword evidence="3 4" id="KW-0560">Oxidoreductase</keyword>
<dbReference type="AlphaFoldDB" id="E5AQX3"/>
<evidence type="ECO:0000313" key="7">
    <source>
        <dbReference type="Proteomes" id="UP000007437"/>
    </source>
</evidence>
<reference evidence="6 7" key="1">
    <citation type="journal article" date="2011" name="J. Bacteriol.">
        <title>Complete genome sequence of Burkholderia rhizoxinica, an endosymbiont of Rhizopus microsporus.</title>
        <authorList>
            <person name="Lackner G."/>
            <person name="Moebius N."/>
            <person name="Partida-Martinez L."/>
            <person name="Hertweck C."/>
        </authorList>
    </citation>
    <scope>NUCLEOTIDE SEQUENCE [LARGE SCALE GENOMIC DNA]</scope>
    <source>
        <strain evidence="7">DSM 19002 / CIP 109453 / HKI 454</strain>
    </source>
</reference>
<accession>E5AQX3</accession>
<dbReference type="GO" id="GO:0004601">
    <property type="term" value="F:peroxidase activity"/>
    <property type="evidence" value="ECO:0007669"/>
    <property type="project" value="UniProtKB-KW"/>
</dbReference>
<dbReference type="eggNOG" id="COG0386">
    <property type="taxonomic scope" value="Bacteria"/>
</dbReference>
<evidence type="ECO:0000256" key="2">
    <source>
        <dbReference type="ARBA" id="ARBA00022559"/>
    </source>
</evidence>
<dbReference type="InterPro" id="IPR029759">
    <property type="entry name" value="GPX_AS"/>
</dbReference>
<organism evidence="6 7">
    <name type="scientific">Mycetohabitans rhizoxinica (strain DSM 19002 / CIP 109453 / HKI 454)</name>
    <name type="common">Paraburkholderia rhizoxinica</name>
    <dbReference type="NCBI Taxonomy" id="882378"/>
    <lineage>
        <taxon>Bacteria</taxon>
        <taxon>Pseudomonadati</taxon>
        <taxon>Pseudomonadota</taxon>
        <taxon>Betaproteobacteria</taxon>
        <taxon>Burkholderiales</taxon>
        <taxon>Burkholderiaceae</taxon>
        <taxon>Mycetohabitans</taxon>
    </lineage>
</organism>
<proteinExistence type="inferred from homology"/>
<evidence type="ECO:0000256" key="4">
    <source>
        <dbReference type="RuleBase" id="RU000499"/>
    </source>
</evidence>
<dbReference type="PANTHER" id="PTHR11592">
    <property type="entry name" value="GLUTATHIONE PEROXIDASE"/>
    <property type="match status" value="1"/>
</dbReference>
<feature type="domain" description="Thioredoxin" evidence="5">
    <location>
        <begin position="52"/>
        <end position="213"/>
    </location>
</feature>
<dbReference type="SUPFAM" id="SSF52833">
    <property type="entry name" value="Thioredoxin-like"/>
    <property type="match status" value="1"/>
</dbReference>
<gene>
    <name evidence="6" type="ordered locus">RBRH_03596</name>
</gene>
<dbReference type="Proteomes" id="UP000007437">
    <property type="component" value="Chromosome"/>
</dbReference>
<evidence type="ECO:0000259" key="5">
    <source>
        <dbReference type="PROSITE" id="PS51352"/>
    </source>
</evidence>
<protein>
    <recommendedName>
        <fullName evidence="4">Glutathione peroxidase</fullName>
    </recommendedName>
</protein>
<dbReference type="KEGG" id="brh:RBRH_03596"/>
<dbReference type="InterPro" id="IPR036249">
    <property type="entry name" value="Thioredoxin-like_sf"/>
</dbReference>